<gene>
    <name evidence="3" type="ORF">ACFO4R_08555</name>
</gene>
<proteinExistence type="inferred from homology"/>
<name>A0ABV9QMH4_9FIRM</name>
<dbReference type="Gene3D" id="3.60.21.10">
    <property type="match status" value="1"/>
</dbReference>
<dbReference type="PIRSF" id="PIRSF000883">
    <property type="entry name" value="Pesterase_MJ0912"/>
    <property type="match status" value="1"/>
</dbReference>
<sequence length="251" mass="29210">MISLTEIAVFSDTHGNLPALKAVLEDIEKRKISEIYCLGDFVGKGPTVNETIDLCRTHCTKAVLGNWDDFLLYSPRDEMPIRWYRNKISKENEAYLRSLPKVFDFYLSGKVVRLYHAHPFDVYKRLYKFDDPSHIEEMFDFSLENEEFSIKKKADIAGYGDIHHAYLKDFDGRFLFNTGSLGNPLDSKDPSYVILRGELHDDRPSSYSLEFVRVPYDIEQTVADVQSTDMPSSEDYIFEIRTGKFRMLRKK</sequence>
<evidence type="ECO:0000313" key="4">
    <source>
        <dbReference type="Proteomes" id="UP001595916"/>
    </source>
</evidence>
<dbReference type="Proteomes" id="UP001595916">
    <property type="component" value="Unassembled WGS sequence"/>
</dbReference>
<dbReference type="PANTHER" id="PTHR42850">
    <property type="entry name" value="METALLOPHOSPHOESTERASE"/>
    <property type="match status" value="1"/>
</dbReference>
<comment type="similarity">
    <text evidence="1">Belongs to the metallophosphoesterase superfamily. YfcE family.</text>
</comment>
<dbReference type="RefSeq" id="WP_379788671.1">
    <property type="nucleotide sequence ID" value="NZ_JBHSHL010000033.1"/>
</dbReference>
<evidence type="ECO:0000313" key="3">
    <source>
        <dbReference type="EMBL" id="MFC4805133.1"/>
    </source>
</evidence>
<dbReference type="InterPro" id="IPR029052">
    <property type="entry name" value="Metallo-depent_PP-like"/>
</dbReference>
<dbReference type="SUPFAM" id="SSF56300">
    <property type="entry name" value="Metallo-dependent phosphatases"/>
    <property type="match status" value="1"/>
</dbReference>
<dbReference type="EMBL" id="JBHSHL010000033">
    <property type="protein sequence ID" value="MFC4805133.1"/>
    <property type="molecule type" value="Genomic_DNA"/>
</dbReference>
<dbReference type="InterPro" id="IPR050126">
    <property type="entry name" value="Ap4A_hydrolase"/>
</dbReference>
<dbReference type="InterPro" id="IPR011152">
    <property type="entry name" value="Pesterase_MJ0912"/>
</dbReference>
<feature type="domain" description="Calcineurin-like phosphoesterase" evidence="2">
    <location>
        <begin position="6"/>
        <end position="195"/>
    </location>
</feature>
<protein>
    <submittedName>
        <fullName evidence="3">Metallophosphoesterase family protein</fullName>
    </submittedName>
</protein>
<dbReference type="PANTHER" id="PTHR42850:SF2">
    <property type="entry name" value="BLL5683 PROTEIN"/>
    <property type="match status" value="1"/>
</dbReference>
<evidence type="ECO:0000259" key="2">
    <source>
        <dbReference type="Pfam" id="PF12850"/>
    </source>
</evidence>
<comment type="caution">
    <text evidence="3">The sequence shown here is derived from an EMBL/GenBank/DDBJ whole genome shotgun (WGS) entry which is preliminary data.</text>
</comment>
<dbReference type="Pfam" id="PF12850">
    <property type="entry name" value="Metallophos_2"/>
    <property type="match status" value="1"/>
</dbReference>
<dbReference type="InterPro" id="IPR024654">
    <property type="entry name" value="Calcineurin-like_PHP_lpxH"/>
</dbReference>
<accession>A0ABV9QMH4</accession>
<evidence type="ECO:0000256" key="1">
    <source>
        <dbReference type="ARBA" id="ARBA00008950"/>
    </source>
</evidence>
<reference evidence="4" key="1">
    <citation type="journal article" date="2019" name="Int. J. Syst. Evol. Microbiol.">
        <title>The Global Catalogue of Microorganisms (GCM) 10K type strain sequencing project: providing services to taxonomists for standard genome sequencing and annotation.</title>
        <authorList>
            <consortium name="The Broad Institute Genomics Platform"/>
            <consortium name="The Broad Institute Genome Sequencing Center for Infectious Disease"/>
            <person name="Wu L."/>
            <person name="Ma J."/>
        </authorList>
    </citation>
    <scope>NUCLEOTIDE SEQUENCE [LARGE SCALE GENOMIC DNA]</scope>
    <source>
        <strain evidence="4">CCUG 46385</strain>
    </source>
</reference>
<keyword evidence="4" id="KW-1185">Reference proteome</keyword>
<organism evidence="3 4">
    <name type="scientific">Filifactor villosus</name>
    <dbReference type="NCBI Taxonomy" id="29374"/>
    <lineage>
        <taxon>Bacteria</taxon>
        <taxon>Bacillati</taxon>
        <taxon>Bacillota</taxon>
        <taxon>Clostridia</taxon>
        <taxon>Peptostreptococcales</taxon>
        <taxon>Filifactoraceae</taxon>
        <taxon>Filifactor</taxon>
    </lineage>
</organism>